<protein>
    <submittedName>
        <fullName evidence="1">Jg3491 protein</fullName>
    </submittedName>
</protein>
<proteinExistence type="predicted"/>
<accession>A0A8S4SFV1</accession>
<gene>
    <name evidence="1" type="primary">jg3491</name>
    <name evidence="1" type="ORF">PAEG_LOCUS26004</name>
</gene>
<name>A0A8S4SFV1_9NEOP</name>
<dbReference type="EMBL" id="CAKXAJ010026359">
    <property type="protein sequence ID" value="CAH2267486.1"/>
    <property type="molecule type" value="Genomic_DNA"/>
</dbReference>
<reference evidence="1" key="1">
    <citation type="submission" date="2022-03" db="EMBL/GenBank/DDBJ databases">
        <authorList>
            <person name="Lindestad O."/>
        </authorList>
    </citation>
    <scope>NUCLEOTIDE SEQUENCE</scope>
</reference>
<comment type="caution">
    <text evidence="1">The sequence shown here is derived from an EMBL/GenBank/DDBJ whole genome shotgun (WGS) entry which is preliminary data.</text>
</comment>
<sequence>MPHCNRATRLGGAIPAPKDPNVHRFSELCALPNATSASRLAEQSSIQAYKHISYCQIEDAEAGVHPCDFQCIMNEIRIREHIYSYLIAKLKVVKLVYIRATSSIMNEISSYLIIKLNVLKVRKLSGGLYTMTVDIRAVASKLAPSGDSPSQCRLR</sequence>
<evidence type="ECO:0000313" key="2">
    <source>
        <dbReference type="Proteomes" id="UP000838756"/>
    </source>
</evidence>
<organism evidence="1 2">
    <name type="scientific">Pararge aegeria aegeria</name>
    <dbReference type="NCBI Taxonomy" id="348720"/>
    <lineage>
        <taxon>Eukaryota</taxon>
        <taxon>Metazoa</taxon>
        <taxon>Ecdysozoa</taxon>
        <taxon>Arthropoda</taxon>
        <taxon>Hexapoda</taxon>
        <taxon>Insecta</taxon>
        <taxon>Pterygota</taxon>
        <taxon>Neoptera</taxon>
        <taxon>Endopterygota</taxon>
        <taxon>Lepidoptera</taxon>
        <taxon>Glossata</taxon>
        <taxon>Ditrysia</taxon>
        <taxon>Papilionoidea</taxon>
        <taxon>Nymphalidae</taxon>
        <taxon>Satyrinae</taxon>
        <taxon>Satyrini</taxon>
        <taxon>Parargina</taxon>
        <taxon>Pararge</taxon>
    </lineage>
</organism>
<dbReference type="AlphaFoldDB" id="A0A8S4SFV1"/>
<dbReference type="Proteomes" id="UP000838756">
    <property type="component" value="Unassembled WGS sequence"/>
</dbReference>
<keyword evidence="2" id="KW-1185">Reference proteome</keyword>
<evidence type="ECO:0000313" key="1">
    <source>
        <dbReference type="EMBL" id="CAH2267486.1"/>
    </source>
</evidence>